<protein>
    <submittedName>
        <fullName evidence="1">Uncharacterized protein</fullName>
    </submittedName>
</protein>
<organism evidence="1 2">
    <name type="scientific">Gimesia panareensis</name>
    <dbReference type="NCBI Taxonomy" id="2527978"/>
    <lineage>
        <taxon>Bacteria</taxon>
        <taxon>Pseudomonadati</taxon>
        <taxon>Planctomycetota</taxon>
        <taxon>Planctomycetia</taxon>
        <taxon>Planctomycetales</taxon>
        <taxon>Planctomycetaceae</taxon>
        <taxon>Gimesia</taxon>
    </lineage>
</organism>
<dbReference type="RefSeq" id="WP_145452276.1">
    <property type="nucleotide sequence ID" value="NZ_CP037421.1"/>
</dbReference>
<proteinExistence type="predicted"/>
<reference evidence="1 2" key="1">
    <citation type="submission" date="2019-03" db="EMBL/GenBank/DDBJ databases">
        <title>Deep-cultivation of Planctomycetes and their phenomic and genomic characterization uncovers novel biology.</title>
        <authorList>
            <person name="Wiegand S."/>
            <person name="Jogler M."/>
            <person name="Boedeker C."/>
            <person name="Pinto D."/>
            <person name="Vollmers J."/>
            <person name="Rivas-Marin E."/>
            <person name="Kohn T."/>
            <person name="Peeters S.H."/>
            <person name="Heuer A."/>
            <person name="Rast P."/>
            <person name="Oberbeckmann S."/>
            <person name="Bunk B."/>
            <person name="Jeske O."/>
            <person name="Meyerdierks A."/>
            <person name="Storesund J.E."/>
            <person name="Kallscheuer N."/>
            <person name="Luecker S."/>
            <person name="Lage O.M."/>
            <person name="Pohl T."/>
            <person name="Merkel B.J."/>
            <person name="Hornburger P."/>
            <person name="Mueller R.-W."/>
            <person name="Bruemmer F."/>
            <person name="Labrenz M."/>
            <person name="Spormann A.M."/>
            <person name="Op den Camp H."/>
            <person name="Overmann J."/>
            <person name="Amann R."/>
            <person name="Jetten M.S.M."/>
            <person name="Mascher T."/>
            <person name="Medema M.H."/>
            <person name="Devos D.P."/>
            <person name="Kaster A.-K."/>
            <person name="Ovreas L."/>
            <person name="Rohde M."/>
            <person name="Galperin M.Y."/>
            <person name="Jogler C."/>
        </authorList>
    </citation>
    <scope>NUCLEOTIDE SEQUENCE [LARGE SCALE GENOMIC DNA]</scope>
    <source>
        <strain evidence="1 2">Enr10</strain>
    </source>
</reference>
<accession>A0A517QFI3</accession>
<dbReference type="EMBL" id="CP037421">
    <property type="protein sequence ID" value="QDT30374.1"/>
    <property type="molecule type" value="Genomic_DNA"/>
</dbReference>
<evidence type="ECO:0000313" key="2">
    <source>
        <dbReference type="Proteomes" id="UP000315647"/>
    </source>
</evidence>
<dbReference type="AlphaFoldDB" id="A0A517QFI3"/>
<dbReference type="Proteomes" id="UP000315647">
    <property type="component" value="Chromosome"/>
</dbReference>
<gene>
    <name evidence="1" type="ORF">Enr10x_57400</name>
</gene>
<name>A0A517QFI3_9PLAN</name>
<sequence>MSLTLLLNESQEKLKQWRENQQLFQSVASPRSYYHSNSVLPYAAKKAYDNLLMEGTVVWGSLVQANTGIFKPGNEDLPALYVFSQEDYFKECPPHLVEISSRLFALKGTKTGQPLIDETAERITNEYKDSCGYPIPYRLTDGHDVFLSVVYLFRDHLPYGRLTSRIMPLLVNLPHNGLALPLPLNFWTEEMIYQVSTGAVENLEVPHWDLVWQNRSRPEPLRPEFGGEVESNPRWITSLPPIQVSEAAYKQLCHKLRFHSLLFPKRVFIRREGDTFSMALNPRGKIKANPHVQIRDITFYYPPDEFNRKLGVSIEFTDGPFEREFVLRRVTA</sequence>
<evidence type="ECO:0000313" key="1">
    <source>
        <dbReference type="EMBL" id="QDT30374.1"/>
    </source>
</evidence>
<keyword evidence="2" id="KW-1185">Reference proteome</keyword>